<dbReference type="RefSeq" id="WP_085773010.1">
    <property type="nucleotide sequence ID" value="NZ_AP027149.1"/>
</dbReference>
<evidence type="ECO:0000313" key="12">
    <source>
        <dbReference type="EMBL" id="ARN82872.1"/>
    </source>
</evidence>
<keyword evidence="6 12" id="KW-0418">Kinase</keyword>
<keyword evidence="13" id="KW-1185">Reference proteome</keyword>
<keyword evidence="3" id="KW-0597">Phosphoprotein</keyword>
<feature type="transmembrane region" description="Helical" evidence="10">
    <location>
        <begin position="160"/>
        <end position="181"/>
    </location>
</feature>
<name>A0A1W6MZ60_9HYPH</name>
<evidence type="ECO:0000256" key="1">
    <source>
        <dbReference type="ARBA" id="ARBA00000085"/>
    </source>
</evidence>
<reference evidence="12 13" key="1">
    <citation type="submission" date="2017-02" db="EMBL/GenBank/DDBJ databases">
        <authorList>
            <person name="Peterson S.W."/>
        </authorList>
    </citation>
    <scope>NUCLEOTIDE SEQUENCE [LARGE SCALE GENOMIC DNA]</scope>
    <source>
        <strain evidence="12 13">S285</strain>
    </source>
</reference>
<keyword evidence="4" id="KW-0808">Transferase</keyword>
<dbReference type="InterPro" id="IPR036890">
    <property type="entry name" value="HATPase_C_sf"/>
</dbReference>
<dbReference type="SMART" id="SM00387">
    <property type="entry name" value="HATPase_c"/>
    <property type="match status" value="1"/>
</dbReference>
<evidence type="ECO:0000256" key="8">
    <source>
        <dbReference type="ARBA" id="ARBA00023012"/>
    </source>
</evidence>
<feature type="transmembrane region" description="Helical" evidence="10">
    <location>
        <begin position="62"/>
        <end position="82"/>
    </location>
</feature>
<keyword evidence="10" id="KW-1133">Transmembrane helix</keyword>
<dbReference type="EMBL" id="CP019948">
    <property type="protein sequence ID" value="ARN82872.1"/>
    <property type="molecule type" value="Genomic_DNA"/>
</dbReference>
<dbReference type="SMART" id="SM00388">
    <property type="entry name" value="HisKA"/>
    <property type="match status" value="1"/>
</dbReference>
<keyword evidence="5" id="KW-0547">Nucleotide-binding</keyword>
<dbReference type="Pfam" id="PF02518">
    <property type="entry name" value="HATPase_c"/>
    <property type="match status" value="1"/>
</dbReference>
<dbReference type="Gene3D" id="1.10.287.130">
    <property type="match status" value="1"/>
</dbReference>
<feature type="transmembrane region" description="Helical" evidence="10">
    <location>
        <begin position="187"/>
        <end position="207"/>
    </location>
</feature>
<evidence type="ECO:0000256" key="7">
    <source>
        <dbReference type="ARBA" id="ARBA00022840"/>
    </source>
</evidence>
<evidence type="ECO:0000256" key="9">
    <source>
        <dbReference type="SAM" id="Coils"/>
    </source>
</evidence>
<keyword evidence="8" id="KW-0902">Two-component regulatory system</keyword>
<feature type="transmembrane region" description="Helical" evidence="10">
    <location>
        <begin position="6"/>
        <end position="26"/>
    </location>
</feature>
<dbReference type="InterPro" id="IPR004358">
    <property type="entry name" value="Sig_transdc_His_kin-like_C"/>
</dbReference>
<dbReference type="AlphaFoldDB" id="A0A1W6MZ60"/>
<keyword evidence="7" id="KW-0067">ATP-binding</keyword>
<keyword evidence="10" id="KW-0472">Membrane</keyword>
<organism evidence="12 13">
    <name type="scientific">Methylocystis bryophila</name>
    <dbReference type="NCBI Taxonomy" id="655015"/>
    <lineage>
        <taxon>Bacteria</taxon>
        <taxon>Pseudomonadati</taxon>
        <taxon>Pseudomonadota</taxon>
        <taxon>Alphaproteobacteria</taxon>
        <taxon>Hyphomicrobiales</taxon>
        <taxon>Methylocystaceae</taxon>
        <taxon>Methylocystis</taxon>
    </lineage>
</organism>
<evidence type="ECO:0000256" key="10">
    <source>
        <dbReference type="SAM" id="Phobius"/>
    </source>
</evidence>
<feature type="transmembrane region" description="Helical" evidence="10">
    <location>
        <begin position="244"/>
        <end position="267"/>
    </location>
</feature>
<evidence type="ECO:0000256" key="2">
    <source>
        <dbReference type="ARBA" id="ARBA00012438"/>
    </source>
</evidence>
<dbReference type="GO" id="GO:0005524">
    <property type="term" value="F:ATP binding"/>
    <property type="evidence" value="ECO:0007669"/>
    <property type="project" value="UniProtKB-KW"/>
</dbReference>
<keyword evidence="10" id="KW-0812">Transmembrane</keyword>
<feature type="coiled-coil region" evidence="9">
    <location>
        <begin position="366"/>
        <end position="393"/>
    </location>
</feature>
<dbReference type="Proteomes" id="UP000193978">
    <property type="component" value="Chromosome"/>
</dbReference>
<dbReference type="GO" id="GO:0000155">
    <property type="term" value="F:phosphorelay sensor kinase activity"/>
    <property type="evidence" value="ECO:0007669"/>
    <property type="project" value="InterPro"/>
</dbReference>
<feature type="transmembrane region" description="Helical" evidence="10">
    <location>
        <begin position="38"/>
        <end position="56"/>
    </location>
</feature>
<dbReference type="Gene3D" id="3.30.565.10">
    <property type="entry name" value="Histidine kinase-like ATPase, C-terminal domain"/>
    <property type="match status" value="1"/>
</dbReference>
<proteinExistence type="predicted"/>
<dbReference type="InterPro" id="IPR003594">
    <property type="entry name" value="HATPase_dom"/>
</dbReference>
<dbReference type="InterPro" id="IPR003661">
    <property type="entry name" value="HisK_dim/P_dom"/>
</dbReference>
<dbReference type="SUPFAM" id="SSF47384">
    <property type="entry name" value="Homodimeric domain of signal transducing histidine kinase"/>
    <property type="match status" value="1"/>
</dbReference>
<evidence type="ECO:0000256" key="3">
    <source>
        <dbReference type="ARBA" id="ARBA00022553"/>
    </source>
</evidence>
<accession>A0A1W6MZ60</accession>
<evidence type="ECO:0000256" key="5">
    <source>
        <dbReference type="ARBA" id="ARBA00022741"/>
    </source>
</evidence>
<dbReference type="SUPFAM" id="SSF55874">
    <property type="entry name" value="ATPase domain of HSP90 chaperone/DNA topoisomerase II/histidine kinase"/>
    <property type="match status" value="1"/>
</dbReference>
<feature type="transmembrane region" description="Helical" evidence="10">
    <location>
        <begin position="127"/>
        <end position="148"/>
    </location>
</feature>
<dbReference type="InterPro" id="IPR005467">
    <property type="entry name" value="His_kinase_dom"/>
</dbReference>
<keyword evidence="9" id="KW-0175">Coiled coil</keyword>
<protein>
    <recommendedName>
        <fullName evidence="2">histidine kinase</fullName>
        <ecNumber evidence="2">2.7.13.3</ecNumber>
    </recommendedName>
</protein>
<feature type="domain" description="Histidine kinase" evidence="11">
    <location>
        <begin position="397"/>
        <end position="574"/>
    </location>
</feature>
<dbReference type="CDD" id="cd00075">
    <property type="entry name" value="HATPase"/>
    <property type="match status" value="1"/>
</dbReference>
<sequence>MSASHLFLASAILTASSSVALAAFLLTRAGVAPGARSLAAFVLIVGLYALGISAPAPLGQGLLALAPLGSAVSVDFIIALTGRAKVARPFVYMIGVAATLLALFMGAGEFFETSEGLRGFRYEGAGLLAVAAAIALAAFGNGLLVDALRDAKGKRRREIAIVLASSLIGLSTVVSFAPPIFGHFVAPWSILALPIYPAILVYAILRYELMAANVWARRAAGYALLLLAAAVLAGLLAAAPLSLIAPATGFFSLWLVVASAMTCAFALGSPIRRLADRIVFAEAEISAETMANWRAALLQVDSPQEAMSVASRHLRNAMRLPVEARLGTSGPEPALCCEKTARGWVARIQGFDDAPPGARRIAIVYGDLLAQALEEAQRRRRRAEQERLAELGLLASTIAHDLRNPLNIVNMAAAGAPKAVRTEILEQTRRMNRLVAELLDYAKPWTLEPVAIDLAQALSGVEAHMEAGATLNADPLRLAQALENLLANARAAGARTQVFVERADGATLIHVCDDGPGVPEDLKDRLFQPFISRSNEGTGLGLAIVAKIMTAHGGTAALGRRPGFSTCITLRFPP</sequence>
<dbReference type="PANTHER" id="PTHR43065:SF10">
    <property type="entry name" value="PEROXIDE STRESS-ACTIVATED HISTIDINE KINASE MAK3"/>
    <property type="match status" value="1"/>
</dbReference>
<dbReference type="OrthoDB" id="9815750at2"/>
<gene>
    <name evidence="12" type="ORF">B1812_19315</name>
</gene>
<evidence type="ECO:0000256" key="6">
    <source>
        <dbReference type="ARBA" id="ARBA00022777"/>
    </source>
</evidence>
<dbReference type="STRING" id="655015.B1812_19315"/>
<dbReference type="EC" id="2.7.13.3" evidence="2"/>
<dbReference type="PANTHER" id="PTHR43065">
    <property type="entry name" value="SENSOR HISTIDINE KINASE"/>
    <property type="match status" value="1"/>
</dbReference>
<comment type="catalytic activity">
    <reaction evidence="1">
        <text>ATP + protein L-histidine = ADP + protein N-phospho-L-histidine.</text>
        <dbReference type="EC" id="2.7.13.3"/>
    </reaction>
</comment>
<feature type="transmembrane region" description="Helical" evidence="10">
    <location>
        <begin position="219"/>
        <end position="238"/>
    </location>
</feature>
<evidence type="ECO:0000313" key="13">
    <source>
        <dbReference type="Proteomes" id="UP000193978"/>
    </source>
</evidence>
<evidence type="ECO:0000259" key="11">
    <source>
        <dbReference type="PROSITE" id="PS50109"/>
    </source>
</evidence>
<dbReference type="InterPro" id="IPR036097">
    <property type="entry name" value="HisK_dim/P_sf"/>
</dbReference>
<dbReference type="PROSITE" id="PS50109">
    <property type="entry name" value="HIS_KIN"/>
    <property type="match status" value="1"/>
</dbReference>
<dbReference type="CDD" id="cd00082">
    <property type="entry name" value="HisKA"/>
    <property type="match status" value="1"/>
</dbReference>
<dbReference type="Pfam" id="PF00512">
    <property type="entry name" value="HisKA"/>
    <property type="match status" value="1"/>
</dbReference>
<dbReference type="KEGG" id="mbry:B1812_19315"/>
<evidence type="ECO:0000256" key="4">
    <source>
        <dbReference type="ARBA" id="ARBA00022679"/>
    </source>
</evidence>
<feature type="transmembrane region" description="Helical" evidence="10">
    <location>
        <begin position="89"/>
        <end position="107"/>
    </location>
</feature>
<dbReference type="PRINTS" id="PR00344">
    <property type="entry name" value="BCTRLSENSOR"/>
</dbReference>